<dbReference type="InterPro" id="IPR000182">
    <property type="entry name" value="GNAT_dom"/>
</dbReference>
<organism evidence="3 4">
    <name type="scientific">Bacillus seohaeanensis</name>
    <dbReference type="NCBI Taxonomy" id="284580"/>
    <lineage>
        <taxon>Bacteria</taxon>
        <taxon>Bacillati</taxon>
        <taxon>Bacillota</taxon>
        <taxon>Bacilli</taxon>
        <taxon>Bacillales</taxon>
        <taxon>Bacillaceae</taxon>
        <taxon>Bacillus</taxon>
    </lineage>
</organism>
<dbReference type="InterPro" id="IPR016181">
    <property type="entry name" value="Acyl_CoA_acyltransferase"/>
</dbReference>
<dbReference type="PANTHER" id="PTHR13947">
    <property type="entry name" value="GNAT FAMILY N-ACETYLTRANSFERASE"/>
    <property type="match status" value="1"/>
</dbReference>
<name>A0ABW5RQE3_9BACI</name>
<evidence type="ECO:0000259" key="2">
    <source>
        <dbReference type="PROSITE" id="PS51186"/>
    </source>
</evidence>
<evidence type="ECO:0000256" key="1">
    <source>
        <dbReference type="ARBA" id="ARBA00022679"/>
    </source>
</evidence>
<feature type="domain" description="N-acetyltransferase" evidence="2">
    <location>
        <begin position="3"/>
        <end position="173"/>
    </location>
</feature>
<proteinExistence type="predicted"/>
<keyword evidence="1" id="KW-0808">Transferase</keyword>
<dbReference type="Pfam" id="PF00583">
    <property type="entry name" value="Acetyltransf_1"/>
    <property type="match status" value="1"/>
</dbReference>
<sequence>MDIAFRKGMEKDLHQLMGIIKDTIQVMSENGNDQWTDEYPSEEHFLSDIKDNTLFVAVNEKDIPVGTVTIDKKAPAAYKEIDWRKDEEAFYIHRIAVDIHVRGQGIASKLLSFSDQFAKEQNIYYLRTDTYSLNEKAQKLFVKNGYVEVGMISAEASYLGKSRPFHAYDKILF</sequence>
<dbReference type="EMBL" id="JBHUMF010000015">
    <property type="protein sequence ID" value="MFD2680541.1"/>
    <property type="molecule type" value="Genomic_DNA"/>
</dbReference>
<dbReference type="CDD" id="cd04301">
    <property type="entry name" value="NAT_SF"/>
    <property type="match status" value="1"/>
</dbReference>
<accession>A0ABW5RQE3</accession>
<evidence type="ECO:0000313" key="4">
    <source>
        <dbReference type="Proteomes" id="UP001597506"/>
    </source>
</evidence>
<gene>
    <name evidence="3" type="ORF">ACFSUL_07200</name>
</gene>
<comment type="caution">
    <text evidence="3">The sequence shown here is derived from an EMBL/GenBank/DDBJ whole genome shotgun (WGS) entry which is preliminary data.</text>
</comment>
<protein>
    <submittedName>
        <fullName evidence="3">GNAT family N-acetyltransferase</fullName>
    </submittedName>
</protein>
<dbReference type="Proteomes" id="UP001597506">
    <property type="component" value="Unassembled WGS sequence"/>
</dbReference>
<reference evidence="4" key="1">
    <citation type="journal article" date="2019" name="Int. J. Syst. Evol. Microbiol.">
        <title>The Global Catalogue of Microorganisms (GCM) 10K type strain sequencing project: providing services to taxonomists for standard genome sequencing and annotation.</title>
        <authorList>
            <consortium name="The Broad Institute Genomics Platform"/>
            <consortium name="The Broad Institute Genome Sequencing Center for Infectious Disease"/>
            <person name="Wu L."/>
            <person name="Ma J."/>
        </authorList>
    </citation>
    <scope>NUCLEOTIDE SEQUENCE [LARGE SCALE GENOMIC DNA]</scope>
    <source>
        <strain evidence="4">KCTC 3913</strain>
    </source>
</reference>
<evidence type="ECO:0000313" key="3">
    <source>
        <dbReference type="EMBL" id="MFD2680541.1"/>
    </source>
</evidence>
<dbReference type="RefSeq" id="WP_377934023.1">
    <property type="nucleotide sequence ID" value="NZ_JBHUMF010000015.1"/>
</dbReference>
<dbReference type="PROSITE" id="PS51186">
    <property type="entry name" value="GNAT"/>
    <property type="match status" value="1"/>
</dbReference>
<dbReference type="SUPFAM" id="SSF55729">
    <property type="entry name" value="Acyl-CoA N-acyltransferases (Nat)"/>
    <property type="match status" value="1"/>
</dbReference>
<dbReference type="Gene3D" id="3.40.630.30">
    <property type="match status" value="1"/>
</dbReference>
<keyword evidence="4" id="KW-1185">Reference proteome</keyword>
<dbReference type="PANTHER" id="PTHR13947:SF37">
    <property type="entry name" value="LD18367P"/>
    <property type="match status" value="1"/>
</dbReference>
<dbReference type="InterPro" id="IPR050769">
    <property type="entry name" value="NAT_camello-type"/>
</dbReference>